<keyword evidence="3" id="KW-0805">Transcription regulation</keyword>
<dbReference type="Proteomes" id="UP000663193">
    <property type="component" value="Chromosome 2"/>
</dbReference>
<dbReference type="EMBL" id="CP069024">
    <property type="protein sequence ID" value="QRC92527.1"/>
    <property type="molecule type" value="Genomic_DNA"/>
</dbReference>
<sequence>MNGHPPAASAPAAPPAANGQHVAQRPRPPAKKAGGALRAPRKPLKSITRPMVSLTKMNEMKAPAEPTGPPDSRQEADALRQEYIRQGANVYPLVVTRRDLKELRHHVMRLQHKGPVDIQDNQQFTPPIRLHRRDPRAPPSGAGSHFEEEETKEDMEEIKERERIELQKEDRRKVREENQAKIAPTGKTKTQAFKKNIEQKYRADDTPEAKKRQLLRYEETLPWHLEDFENKQTWVGTYESELSEAHVMLSMDPTNGHNAVYLAPMERWYRFNVKSKLKPTGDDVDKIAFKIENVGGFLGRLEAQAARKQRDEAMSKMGRGMATRLGGGADDEGRIRRPIDFDGGGAAIKREADADDIDFNLDEDFADDEEGLNGLFEGEAEEVKEAEEKLKRDRLAASLWDRPDEAQLALEEELEKKFAEENKLAEKESRKRIAKREKRYDVLDSDEENPYVTSSESDTDSETERLRAKEEQEKKALEADGKAPDGSNLPSGASSKGNNTPSGNHKSVDVKSKKRPGSPNLSEASGNESTRKKHKKNRDRLPDGSRKSALASHRGAASGSDSEMTDAGKLKKKSKKSKLVIGATPSGSPGASRAGSPAASPPMSGSRAGSPSASSPKPGMPTAKELYESLPPTGMNIQNLIAKFKGRVDKTNSALFIRLVKAVSSFDKANSWLTPLPQMPSEESINAFMNAAKPKPAAA</sequence>
<evidence type="ECO:0000256" key="6">
    <source>
        <dbReference type="ARBA" id="ARBA00023242"/>
    </source>
</evidence>
<evidence type="ECO:0000256" key="3">
    <source>
        <dbReference type="ARBA" id="ARBA00023015"/>
    </source>
</evidence>
<dbReference type="SUPFAM" id="SSF50916">
    <property type="entry name" value="Rap30/74 interaction domains"/>
    <property type="match status" value="1"/>
</dbReference>
<feature type="region of interest" description="Disordered" evidence="7">
    <location>
        <begin position="1"/>
        <end position="79"/>
    </location>
</feature>
<gene>
    <name evidence="8" type="ORF">JI435_084070</name>
</gene>
<dbReference type="AlphaFoldDB" id="A0A7U2ETP3"/>
<evidence type="ECO:0000256" key="5">
    <source>
        <dbReference type="ARBA" id="ARBA00023163"/>
    </source>
</evidence>
<evidence type="ECO:0000256" key="1">
    <source>
        <dbReference type="ARBA" id="ARBA00004123"/>
    </source>
</evidence>
<feature type="compositionally biased region" description="Polar residues" evidence="7">
    <location>
        <begin position="488"/>
        <end position="505"/>
    </location>
</feature>
<accession>A0A7U2ETP3</accession>
<dbReference type="InterPro" id="IPR011039">
    <property type="entry name" value="TFIIF_interaction"/>
</dbReference>
<dbReference type="KEGG" id="pno:SNOG_08407"/>
<evidence type="ECO:0000256" key="2">
    <source>
        <dbReference type="ARBA" id="ARBA00005249"/>
    </source>
</evidence>
<keyword evidence="9" id="KW-1185">Reference proteome</keyword>
<feature type="compositionally biased region" description="Polar residues" evidence="7">
    <location>
        <begin position="519"/>
        <end position="528"/>
    </location>
</feature>
<dbReference type="GO" id="GO:0006367">
    <property type="term" value="P:transcription initiation at RNA polymerase II promoter"/>
    <property type="evidence" value="ECO:0007669"/>
    <property type="project" value="InterPro"/>
</dbReference>
<dbReference type="GO" id="GO:0003677">
    <property type="term" value="F:DNA binding"/>
    <property type="evidence" value="ECO:0007669"/>
    <property type="project" value="UniProtKB-KW"/>
</dbReference>
<dbReference type="VEuPathDB" id="FungiDB:JI435_084070"/>
<feature type="compositionally biased region" description="Low complexity" evidence="7">
    <location>
        <begin position="1"/>
        <end position="17"/>
    </location>
</feature>
<dbReference type="GO" id="GO:0032968">
    <property type="term" value="P:positive regulation of transcription elongation by RNA polymerase II"/>
    <property type="evidence" value="ECO:0007669"/>
    <property type="project" value="InterPro"/>
</dbReference>
<dbReference type="PANTHER" id="PTHR13011">
    <property type="entry name" value="TFIIF-ALPHA"/>
    <property type="match status" value="1"/>
</dbReference>
<dbReference type="OrthoDB" id="76676at2759"/>
<keyword evidence="5" id="KW-0804">Transcription</keyword>
<feature type="region of interest" description="Disordered" evidence="7">
    <location>
        <begin position="420"/>
        <end position="630"/>
    </location>
</feature>
<feature type="compositionally biased region" description="Acidic residues" evidence="7">
    <location>
        <begin position="147"/>
        <end position="157"/>
    </location>
</feature>
<dbReference type="GO" id="GO:0005634">
    <property type="term" value="C:nucleus"/>
    <property type="evidence" value="ECO:0007669"/>
    <property type="project" value="UniProtKB-SubCell"/>
</dbReference>
<keyword evidence="6" id="KW-0539">Nucleus</keyword>
<proteinExistence type="inferred from homology"/>
<keyword evidence="4" id="KW-0238">DNA-binding</keyword>
<feature type="compositionally biased region" description="Low complexity" evidence="7">
    <location>
        <begin position="582"/>
        <end position="621"/>
    </location>
</feature>
<reference evidence="9" key="1">
    <citation type="journal article" date="2021" name="BMC Genomics">
        <title>Chromosome-level genome assembly and manually-curated proteome of model necrotroph Parastagonospora nodorum Sn15 reveals a genome-wide trove of candidate effector homologs, and redundancy of virulence-related functions within an accessory chromosome.</title>
        <authorList>
            <person name="Bertazzoni S."/>
            <person name="Jones D.A.B."/>
            <person name="Phan H.T."/>
            <person name="Tan K.-C."/>
            <person name="Hane J.K."/>
        </authorList>
    </citation>
    <scope>NUCLEOTIDE SEQUENCE [LARGE SCALE GENOMIC DNA]</scope>
    <source>
        <strain evidence="9">SN15 / ATCC MYA-4574 / FGSC 10173)</strain>
    </source>
</reference>
<organism evidence="8 9">
    <name type="scientific">Phaeosphaeria nodorum (strain SN15 / ATCC MYA-4574 / FGSC 10173)</name>
    <name type="common">Glume blotch fungus</name>
    <name type="synonym">Parastagonospora nodorum</name>
    <dbReference type="NCBI Taxonomy" id="321614"/>
    <lineage>
        <taxon>Eukaryota</taxon>
        <taxon>Fungi</taxon>
        <taxon>Dikarya</taxon>
        <taxon>Ascomycota</taxon>
        <taxon>Pezizomycotina</taxon>
        <taxon>Dothideomycetes</taxon>
        <taxon>Pleosporomycetidae</taxon>
        <taxon>Pleosporales</taxon>
        <taxon>Pleosporineae</taxon>
        <taxon>Phaeosphaeriaceae</taxon>
        <taxon>Parastagonospora</taxon>
    </lineage>
</organism>
<evidence type="ECO:0000256" key="4">
    <source>
        <dbReference type="ARBA" id="ARBA00023125"/>
    </source>
</evidence>
<feature type="compositionally biased region" description="Basic and acidic residues" evidence="7">
    <location>
        <begin position="462"/>
        <end position="483"/>
    </location>
</feature>
<dbReference type="InterPro" id="IPR008851">
    <property type="entry name" value="TFIIF-alpha"/>
</dbReference>
<dbReference type="RefSeq" id="XP_001798720.1">
    <property type="nucleotide sequence ID" value="XM_001798668.1"/>
</dbReference>
<feature type="compositionally biased region" description="Basic and acidic residues" evidence="7">
    <location>
        <begin position="420"/>
        <end position="431"/>
    </location>
</feature>
<dbReference type="OMA" id="IPIMTTK"/>
<protein>
    <submittedName>
        <fullName evidence="8">Transcription initiation factor IIF subunit alpha</fullName>
    </submittedName>
</protein>
<comment type="subcellular location">
    <subcellularLocation>
        <location evidence="1">Nucleus</location>
    </subcellularLocation>
</comment>
<evidence type="ECO:0000313" key="9">
    <source>
        <dbReference type="Proteomes" id="UP000663193"/>
    </source>
</evidence>
<evidence type="ECO:0000313" key="8">
    <source>
        <dbReference type="EMBL" id="QRC92527.1"/>
    </source>
</evidence>
<feature type="region of interest" description="Disordered" evidence="7">
    <location>
        <begin position="129"/>
        <end position="159"/>
    </location>
</feature>
<name>A0A7U2ETP3_PHANO</name>
<comment type="similarity">
    <text evidence="2">Belongs to the TFIIF alpha subunit family.</text>
</comment>
<dbReference type="PANTHER" id="PTHR13011:SF0">
    <property type="entry name" value="GENERAL TRANSCRIPTION FACTOR IIF SUBUNIT 1"/>
    <property type="match status" value="1"/>
</dbReference>
<evidence type="ECO:0000256" key="7">
    <source>
        <dbReference type="SAM" id="MobiDB-lite"/>
    </source>
</evidence>